<evidence type="ECO:0000313" key="8">
    <source>
        <dbReference type="EMBL" id="TFY64603.1"/>
    </source>
</evidence>
<proteinExistence type="predicted"/>
<feature type="region of interest" description="Disordered" evidence="6">
    <location>
        <begin position="1111"/>
        <end position="1131"/>
    </location>
</feature>
<dbReference type="Proteomes" id="UP000298327">
    <property type="component" value="Unassembled WGS sequence"/>
</dbReference>
<dbReference type="SMART" id="SM00213">
    <property type="entry name" value="UBQ"/>
    <property type="match status" value="5"/>
</dbReference>
<dbReference type="Pfam" id="PF14976">
    <property type="entry name" value="YPEH2ZP"/>
    <property type="match status" value="1"/>
</dbReference>
<feature type="region of interest" description="Disordered" evidence="6">
    <location>
        <begin position="1200"/>
        <end position="1225"/>
    </location>
</feature>
<evidence type="ECO:0000259" key="7">
    <source>
        <dbReference type="PROSITE" id="PS50053"/>
    </source>
</evidence>
<dbReference type="InterPro" id="IPR026768">
    <property type="entry name" value="YPEH2ZP"/>
</dbReference>
<feature type="domain" description="Ubiquitin-like" evidence="7">
    <location>
        <begin position="690"/>
        <end position="765"/>
    </location>
</feature>
<dbReference type="STRING" id="205917.A0A4Y9YS79"/>
<feature type="compositionally biased region" description="Acidic residues" evidence="6">
    <location>
        <begin position="1261"/>
        <end position="1274"/>
    </location>
</feature>
<dbReference type="Pfam" id="PF00240">
    <property type="entry name" value="ubiquitin"/>
    <property type="match status" value="5"/>
</dbReference>
<dbReference type="InterPro" id="IPR019956">
    <property type="entry name" value="Ubiquitin_dom"/>
</dbReference>
<evidence type="ECO:0000256" key="3">
    <source>
        <dbReference type="ARBA" id="ARBA00022490"/>
    </source>
</evidence>
<keyword evidence="9" id="KW-1185">Reference proteome</keyword>
<feature type="compositionally biased region" description="Polar residues" evidence="6">
    <location>
        <begin position="1111"/>
        <end position="1126"/>
    </location>
</feature>
<dbReference type="Gene3D" id="3.10.20.90">
    <property type="entry name" value="Phosphatidylinositol 3-kinase Catalytic Subunit, Chain A, domain 1"/>
    <property type="match status" value="5"/>
</dbReference>
<feature type="compositionally biased region" description="Low complexity" evidence="6">
    <location>
        <begin position="376"/>
        <end position="391"/>
    </location>
</feature>
<protein>
    <recommendedName>
        <fullName evidence="7">Ubiquitin-like domain-containing protein</fullName>
    </recommendedName>
</protein>
<dbReference type="FunFam" id="3.10.20.90:FF:000016">
    <property type="entry name" value="Polyubiquitin 3"/>
    <property type="match status" value="1"/>
</dbReference>
<dbReference type="InterPro" id="IPR019954">
    <property type="entry name" value="Ubiquitin_CS"/>
</dbReference>
<evidence type="ECO:0000256" key="5">
    <source>
        <dbReference type="ARBA" id="ARBA00023242"/>
    </source>
</evidence>
<feature type="region of interest" description="Disordered" evidence="6">
    <location>
        <begin position="322"/>
        <end position="413"/>
    </location>
</feature>
<dbReference type="GO" id="GO:0031390">
    <property type="term" value="C:Ctf18 RFC-like complex"/>
    <property type="evidence" value="ECO:0007669"/>
    <property type="project" value="InterPro"/>
</dbReference>
<evidence type="ECO:0000256" key="2">
    <source>
        <dbReference type="ARBA" id="ARBA00004496"/>
    </source>
</evidence>
<dbReference type="GO" id="GO:0005737">
    <property type="term" value="C:cytoplasm"/>
    <property type="evidence" value="ECO:0007669"/>
    <property type="project" value="UniProtKB-SubCell"/>
</dbReference>
<name>A0A4Y9YS79_9AGAM</name>
<accession>A0A4Y9YS79</accession>
<evidence type="ECO:0000256" key="1">
    <source>
        <dbReference type="ARBA" id="ARBA00004123"/>
    </source>
</evidence>
<dbReference type="InterPro" id="IPR000626">
    <property type="entry name" value="Ubiquitin-like_dom"/>
</dbReference>
<dbReference type="Pfam" id="PF09724">
    <property type="entry name" value="Dcc1"/>
    <property type="match status" value="1"/>
</dbReference>
<dbReference type="InterPro" id="IPR029071">
    <property type="entry name" value="Ubiquitin-like_domsf"/>
</dbReference>
<dbReference type="FunFam" id="3.10.20.90:FF:000014">
    <property type="entry name" value="Ubiquitin-60S ribosomal L40 fusion"/>
    <property type="match status" value="4"/>
</dbReference>
<feature type="domain" description="Ubiquitin-like" evidence="7">
    <location>
        <begin position="994"/>
        <end position="1069"/>
    </location>
</feature>
<dbReference type="SUPFAM" id="SSF54236">
    <property type="entry name" value="Ubiquitin-like"/>
    <property type="match status" value="5"/>
</dbReference>
<feature type="domain" description="Ubiquitin-like" evidence="7">
    <location>
        <begin position="766"/>
        <end position="841"/>
    </location>
</feature>
<feature type="compositionally biased region" description="Low complexity" evidence="6">
    <location>
        <begin position="1200"/>
        <end position="1217"/>
    </location>
</feature>
<evidence type="ECO:0000313" key="9">
    <source>
        <dbReference type="Proteomes" id="UP000298327"/>
    </source>
</evidence>
<feature type="domain" description="Ubiquitin-like" evidence="7">
    <location>
        <begin position="918"/>
        <end position="993"/>
    </location>
</feature>
<reference evidence="8 9" key="1">
    <citation type="submission" date="2019-02" db="EMBL/GenBank/DDBJ databases">
        <title>Genome sequencing of the rare red list fungi Dentipellis fragilis.</title>
        <authorList>
            <person name="Buettner E."/>
            <person name="Kellner H."/>
        </authorList>
    </citation>
    <scope>NUCLEOTIDE SEQUENCE [LARGE SCALE GENOMIC DNA]</scope>
    <source>
        <strain evidence="8 9">DSM 105465</strain>
    </source>
</reference>
<keyword evidence="3" id="KW-0963">Cytoplasm</keyword>
<dbReference type="GO" id="GO:0003729">
    <property type="term" value="F:mRNA binding"/>
    <property type="evidence" value="ECO:0007669"/>
    <property type="project" value="UniProtKB-ARBA"/>
</dbReference>
<feature type="region of interest" description="Disordered" evidence="6">
    <location>
        <begin position="1259"/>
        <end position="1283"/>
    </location>
</feature>
<dbReference type="PANTHER" id="PTHR10666">
    <property type="entry name" value="UBIQUITIN"/>
    <property type="match status" value="1"/>
</dbReference>
<gene>
    <name evidence="8" type="ORF">EVG20_g5889</name>
</gene>
<comment type="subcellular location">
    <subcellularLocation>
        <location evidence="2">Cytoplasm</location>
    </subcellularLocation>
    <subcellularLocation>
        <location evidence="1">Nucleus</location>
    </subcellularLocation>
</comment>
<dbReference type="InterPro" id="IPR019128">
    <property type="entry name" value="Dcc1"/>
</dbReference>
<comment type="caution">
    <text evidence="8">The sequence shown here is derived from an EMBL/GenBank/DDBJ whole genome shotgun (WGS) entry which is preliminary data.</text>
</comment>
<feature type="compositionally biased region" description="Low complexity" evidence="6">
    <location>
        <begin position="335"/>
        <end position="367"/>
    </location>
</feature>
<organism evidence="8 9">
    <name type="scientific">Dentipellis fragilis</name>
    <dbReference type="NCBI Taxonomy" id="205917"/>
    <lineage>
        <taxon>Eukaryota</taxon>
        <taxon>Fungi</taxon>
        <taxon>Dikarya</taxon>
        <taxon>Basidiomycota</taxon>
        <taxon>Agaricomycotina</taxon>
        <taxon>Agaricomycetes</taxon>
        <taxon>Russulales</taxon>
        <taxon>Hericiaceae</taxon>
        <taxon>Dentipellis</taxon>
    </lineage>
</organism>
<dbReference type="PRINTS" id="PR00348">
    <property type="entry name" value="UBIQUITIN"/>
</dbReference>
<keyword evidence="4" id="KW-1017">Isopeptide bond</keyword>
<evidence type="ECO:0000256" key="4">
    <source>
        <dbReference type="ARBA" id="ARBA00022499"/>
    </source>
</evidence>
<dbReference type="GO" id="GO:0007064">
    <property type="term" value="P:mitotic sister chromatid cohesion"/>
    <property type="evidence" value="ECO:0007669"/>
    <property type="project" value="InterPro"/>
</dbReference>
<feature type="domain" description="Ubiquitin-like" evidence="7">
    <location>
        <begin position="842"/>
        <end position="917"/>
    </location>
</feature>
<dbReference type="CDD" id="cd01803">
    <property type="entry name" value="Ubl_ubiquitin"/>
    <property type="match status" value="5"/>
</dbReference>
<sequence length="1303" mass="142977">MPSSSLPALCCPAPAAYTNNSPQASVVPLVTLMFFSHRPISASIRREKRLDSVLAILRSGPVRRSSYIANLTSLLVVGAHLTDSRHEVSAFMTITFSVASRRYDTPGFSNESSAPSHSPELSGRDFISRWHSEAQWMAHFHLPLLKHKHLGEFTTTNSLSLSASAIPFHLPLSFYGHILLLVDCVQQDSAFVNDVDALPCTLPASPFRAPADTAPDVHMGDRLVVDTKYADTLRDQIIPLAVGSLFYEPPRTCECLTQTLCCHGCGNGVGYMIVIPCARCTSSISATNRSTNGHRFVFHSSEISASERHYVPGEPGVLPVYTQLPPPAQLPLQPPSAFSSATTLPSPSTSGSSIPSSPISFLPDSSSAASHARYRTPPSTSTSPSPSFDTPASMPPLMSPEIQPPSTIQMPYHSPFPVAPALADGHKPSAHPLRTGDVLHWHHMARNGEIPGVADDRRARGRRAAVAFDRLSLSMALPFPQPPAYLPRTPVLPLPRFQECTPSAGRASITSHDTSCGDHCAGYVPVTVDVAVTHSQAGLGSRLFPVNLLYVYSGELVVDWIRVPDFAGASMRSSGDGRAWPELEFCCQCEISGSDSDSERVEVRDSVTADAEVNVGNTMWRCSAAGQMWAGWAPASAQAEDRDNDNDNDLFIWFCCAPYKPRSVCPLLSPNHHHPFISYEPLSVSLFSSMQIFVKTLTGKTITLEVESSDTIDNVKAKIQDKEGIPPDQQRLIFAGKQLEDGRTLSDYNIQKESTLHLVLRLRGGMQIFVKTLTGKTITLEVESSDTIDNVKAKIQDKEGIPPDQQRLIFAGKQLEDGRTLSDYNIQKESTLHLVLRLRGGMQIFVKTLTGKTITLEVESSDTIDNVKAKIQDKEGIPPDQQRLIFAGKQLEDGRTLSDYNIQKESTLHLVLRLRGGMQIFVKTLTGKTITLEVESSDTIDNVKAKIQDKEGIPPDQQRLIFAGKQLEDGRTLSDYNIQKESTLHLVLRLRGGMQIFVKTLTGKTITLEVESSDTIDNVKAKIQDKEGIPPDQQRLIFAGKQLEDGRTLSDYNIQKESTLHLVLRLRGVQVRSRSRSSRDDKDECDEVTERVDTRVTERAELDASQRNLSTALSSTRVNTEQNTTMPDFDLQYHTDSSGQGNYRLLELPPDLLQLIESSVDNNLEFTIKGAPEDDAVLCTADRTYALRAVVLSNSVLVVTPPSSSPSSSPTSGPTSKSPHEHGHGHAVVIRESLGEILELQPTVPRLQRLRGLLRGMEWGEGAEDEEDEEDGDGGGEGSGGETARGWLELLQLLCKYGRFWER</sequence>
<feature type="compositionally biased region" description="Pro residues" evidence="6">
    <location>
        <begin position="324"/>
        <end position="334"/>
    </location>
</feature>
<dbReference type="InterPro" id="IPR050158">
    <property type="entry name" value="Ubiquitin_ubiquitin-like"/>
</dbReference>
<keyword evidence="5" id="KW-0539">Nucleus</keyword>
<dbReference type="EMBL" id="SEOQ01000367">
    <property type="protein sequence ID" value="TFY64603.1"/>
    <property type="molecule type" value="Genomic_DNA"/>
</dbReference>
<dbReference type="PROSITE" id="PS50053">
    <property type="entry name" value="UBIQUITIN_2"/>
    <property type="match status" value="5"/>
</dbReference>
<dbReference type="PROSITE" id="PS00299">
    <property type="entry name" value="UBIQUITIN_1"/>
    <property type="match status" value="5"/>
</dbReference>
<dbReference type="OrthoDB" id="428577at2759"/>
<evidence type="ECO:0000256" key="6">
    <source>
        <dbReference type="SAM" id="MobiDB-lite"/>
    </source>
</evidence>